<organism evidence="1 2">
    <name type="scientific">Funneliformis geosporum</name>
    <dbReference type="NCBI Taxonomy" id="1117311"/>
    <lineage>
        <taxon>Eukaryota</taxon>
        <taxon>Fungi</taxon>
        <taxon>Fungi incertae sedis</taxon>
        <taxon>Mucoromycota</taxon>
        <taxon>Glomeromycotina</taxon>
        <taxon>Glomeromycetes</taxon>
        <taxon>Glomerales</taxon>
        <taxon>Glomeraceae</taxon>
        <taxon>Funneliformis</taxon>
    </lineage>
</organism>
<comment type="caution">
    <text evidence="1">The sequence shown here is derived from an EMBL/GenBank/DDBJ whole genome shotgun (WGS) entry which is preliminary data.</text>
</comment>
<dbReference type="EMBL" id="CAMKVN010024711">
    <property type="protein sequence ID" value="CAI2200572.1"/>
    <property type="molecule type" value="Genomic_DNA"/>
</dbReference>
<evidence type="ECO:0000313" key="1">
    <source>
        <dbReference type="EMBL" id="CAI2200572.1"/>
    </source>
</evidence>
<proteinExistence type="predicted"/>
<sequence>EDLEIGGLKEALNKTTKDFKGSFGLVGTFGQSIAAGSIKVRKSE</sequence>
<feature type="non-terminal residue" evidence="1">
    <location>
        <position position="1"/>
    </location>
</feature>
<evidence type="ECO:0000313" key="2">
    <source>
        <dbReference type="Proteomes" id="UP001153678"/>
    </source>
</evidence>
<feature type="non-terminal residue" evidence="1">
    <location>
        <position position="44"/>
    </location>
</feature>
<name>A0A9W4TCJ7_9GLOM</name>
<keyword evidence="2" id="KW-1185">Reference proteome</keyword>
<accession>A0A9W4TCJ7</accession>
<gene>
    <name evidence="1" type="ORF">FWILDA_LOCUS19636</name>
</gene>
<protein>
    <submittedName>
        <fullName evidence="1">9879_t:CDS:1</fullName>
    </submittedName>
</protein>
<dbReference type="AlphaFoldDB" id="A0A9W4TCJ7"/>
<reference evidence="1" key="1">
    <citation type="submission" date="2022-08" db="EMBL/GenBank/DDBJ databases">
        <authorList>
            <person name="Kallberg Y."/>
            <person name="Tangrot J."/>
            <person name="Rosling A."/>
        </authorList>
    </citation>
    <scope>NUCLEOTIDE SEQUENCE</scope>
    <source>
        <strain evidence="1">Wild A</strain>
    </source>
</reference>
<dbReference type="Proteomes" id="UP001153678">
    <property type="component" value="Unassembled WGS sequence"/>
</dbReference>